<protein>
    <submittedName>
        <fullName evidence="1">Uncharacterized protein</fullName>
    </submittedName>
</protein>
<comment type="caution">
    <text evidence="1">The sequence shown here is derived from an EMBL/GenBank/DDBJ whole genome shotgun (WGS) entry which is preliminary data.</text>
</comment>
<organism evidence="1 2">
    <name type="scientific">Massariosphaeria phaeospora</name>
    <dbReference type="NCBI Taxonomy" id="100035"/>
    <lineage>
        <taxon>Eukaryota</taxon>
        <taxon>Fungi</taxon>
        <taxon>Dikarya</taxon>
        <taxon>Ascomycota</taxon>
        <taxon>Pezizomycotina</taxon>
        <taxon>Dothideomycetes</taxon>
        <taxon>Pleosporomycetidae</taxon>
        <taxon>Pleosporales</taxon>
        <taxon>Pleosporales incertae sedis</taxon>
        <taxon>Massariosphaeria</taxon>
    </lineage>
</organism>
<proteinExistence type="predicted"/>
<dbReference type="AlphaFoldDB" id="A0A7C8MP54"/>
<reference evidence="1 2" key="1">
    <citation type="submission" date="2020-01" db="EMBL/GenBank/DDBJ databases">
        <authorList>
            <consortium name="DOE Joint Genome Institute"/>
            <person name="Haridas S."/>
            <person name="Albert R."/>
            <person name="Binder M."/>
            <person name="Bloem J."/>
            <person name="Labutti K."/>
            <person name="Salamov A."/>
            <person name="Andreopoulos B."/>
            <person name="Baker S.E."/>
            <person name="Barry K."/>
            <person name="Bills G."/>
            <person name="Bluhm B.H."/>
            <person name="Cannon C."/>
            <person name="Castanera R."/>
            <person name="Culley D.E."/>
            <person name="Daum C."/>
            <person name="Ezra D."/>
            <person name="Gonzalez J.B."/>
            <person name="Henrissat B."/>
            <person name="Kuo A."/>
            <person name="Liang C."/>
            <person name="Lipzen A."/>
            <person name="Lutzoni F."/>
            <person name="Magnuson J."/>
            <person name="Mondo S."/>
            <person name="Nolan M."/>
            <person name="Ohm R."/>
            <person name="Pangilinan J."/>
            <person name="Park H.-J.H."/>
            <person name="Ramirez L."/>
            <person name="Alfaro M."/>
            <person name="Sun H."/>
            <person name="Tritt A."/>
            <person name="Yoshinaga Y."/>
            <person name="Zwiers L.-H.L."/>
            <person name="Turgeon B.G."/>
            <person name="Goodwin S.B."/>
            <person name="Spatafora J.W."/>
            <person name="Crous P.W."/>
            <person name="Grigoriev I.V."/>
        </authorList>
    </citation>
    <scope>NUCLEOTIDE SEQUENCE [LARGE SCALE GENOMIC DNA]</scope>
    <source>
        <strain evidence="1 2">CBS 611.86</strain>
    </source>
</reference>
<keyword evidence="2" id="KW-1185">Reference proteome</keyword>
<accession>A0A7C8MP54</accession>
<dbReference type="Proteomes" id="UP000481861">
    <property type="component" value="Unassembled WGS sequence"/>
</dbReference>
<sequence>MPLFIYFTSSRTLTDQQLHTVLCGIIWPLRSQLGLLLVGRSFLCSQFLFGVQRGFFASPGIFSE</sequence>
<dbReference type="EMBL" id="JAADJZ010000007">
    <property type="protein sequence ID" value="KAF2873924.1"/>
    <property type="molecule type" value="Genomic_DNA"/>
</dbReference>
<name>A0A7C8MP54_9PLEO</name>
<evidence type="ECO:0000313" key="2">
    <source>
        <dbReference type="Proteomes" id="UP000481861"/>
    </source>
</evidence>
<evidence type="ECO:0000313" key="1">
    <source>
        <dbReference type="EMBL" id="KAF2873924.1"/>
    </source>
</evidence>
<gene>
    <name evidence="1" type="ORF">BDV95DRAFT_568026</name>
</gene>